<dbReference type="PANTHER" id="PTHR21662:SF6">
    <property type="entry name" value="RECEPTOR L-DOMAIN DOMAIN-CONTAINING PROTEIN"/>
    <property type="match status" value="1"/>
</dbReference>
<evidence type="ECO:0000313" key="3">
    <source>
        <dbReference type="Proteomes" id="UP000001940"/>
    </source>
</evidence>
<dbReference type="UCSC" id="ZK355.6">
    <property type="organism name" value="c. elegans"/>
</dbReference>
<dbReference type="OMA" id="RRINGFI"/>
<dbReference type="InterPro" id="IPR000494">
    <property type="entry name" value="Rcpt_L-dom"/>
</dbReference>
<dbReference type="GeneID" id="191301"/>
<dbReference type="WormBase" id="ZK355.6">
    <property type="protein sequence ID" value="CE24725"/>
    <property type="gene ID" value="WBGene00022716"/>
    <property type="gene designation" value="irld-66"/>
</dbReference>
<dbReference type="SUPFAM" id="SSF52058">
    <property type="entry name" value="L domain-like"/>
    <property type="match status" value="3"/>
</dbReference>
<dbReference type="InterPro" id="IPR053079">
    <property type="entry name" value="SPS2_domain"/>
</dbReference>
<keyword evidence="2" id="KW-0675">Receptor</keyword>
<dbReference type="Gene3D" id="3.80.20.20">
    <property type="entry name" value="Receptor L-domain"/>
    <property type="match status" value="2"/>
</dbReference>
<dbReference type="CTD" id="191301"/>
<dbReference type="PhylomeDB" id="Q9N4N6"/>
<dbReference type="InParanoid" id="Q9N4N6"/>
<dbReference type="AGR" id="WB:WBGene00022716"/>
<dbReference type="AlphaFoldDB" id="Q9N4N6"/>
<dbReference type="OrthoDB" id="5869109at2759"/>
<feature type="domain" description="Receptor L-domain" evidence="1">
    <location>
        <begin position="196"/>
        <end position="302"/>
    </location>
</feature>
<dbReference type="PANTHER" id="PTHR21662">
    <property type="entry name" value="RECEPTOR PROTEIN-TYROSINE KINASE"/>
    <property type="match status" value="1"/>
</dbReference>
<evidence type="ECO:0000313" key="2">
    <source>
        <dbReference type="EMBL" id="CCD73708.1"/>
    </source>
</evidence>
<evidence type="ECO:0000313" key="4">
    <source>
        <dbReference type="WormBase" id="ZK355.6"/>
    </source>
</evidence>
<dbReference type="InterPro" id="IPR036941">
    <property type="entry name" value="Rcpt_L-dom_sf"/>
</dbReference>
<dbReference type="Bgee" id="WBGene00022716">
    <property type="expression patterns" value="Expressed in embryo and 1 other cell type or tissue"/>
</dbReference>
<dbReference type="EMBL" id="BX284602">
    <property type="protein sequence ID" value="CCD73708.1"/>
    <property type="molecule type" value="Genomic_DNA"/>
</dbReference>
<dbReference type="HOGENOM" id="CLU_028064_2_0_1"/>
<accession>Q9N4N6</accession>
<proteinExistence type="predicted"/>
<feature type="domain" description="Receptor L-domain" evidence="1">
    <location>
        <begin position="344"/>
        <end position="442"/>
    </location>
</feature>
<dbReference type="RefSeq" id="NP_494405.1">
    <property type="nucleotide sequence ID" value="NM_062004.1"/>
</dbReference>
<protein>
    <submittedName>
        <fullName evidence="2">Receptor L-domain domain-containing protein</fullName>
    </submittedName>
</protein>
<gene>
    <name evidence="2 4" type="primary">irld-66</name>
    <name evidence="2" type="ORF">CELE_ZK355.6</name>
    <name evidence="4" type="ORF">ZK355.6</name>
</gene>
<dbReference type="eggNOG" id="ENOG502TGRV">
    <property type="taxonomic scope" value="Eukaryota"/>
</dbReference>
<reference evidence="2 3" key="1">
    <citation type="journal article" date="1998" name="Science">
        <title>Genome sequence of the nematode C. elegans: a platform for investigating biology.</title>
        <authorList>
            <consortium name="The C. elegans sequencing consortium"/>
            <person name="Sulson J.E."/>
            <person name="Waterston R."/>
        </authorList>
    </citation>
    <scope>NUCLEOTIDE SEQUENCE [LARGE SCALE GENOMIC DNA]</scope>
    <source>
        <strain evidence="2 3">Bristol N2</strain>
    </source>
</reference>
<sequence length="465" mass="52896">MRFLSCLVSLVLADFNSNLEKLSLTHKCDPLCTFNHSEVTSSTAQYFPTTCDTVCGILTFNSDTDLSHSELVTLFKNMRTFSGGITFENTGFQNLSIFWVHDVDSITFNCKTFGMSVLNNSELTSVRIIDYFLLETDRLSKECAFRVENNEKLNASSVCQSWFLQGMYSLKVSGNRRDCGCRGDKIALDTMPEFQNCTTVTGLNLTNISTTDLPSFANVREIRSYIDIQQMHLQNLSFLKKLRVVRAKNFMYENVIVNVRNNPEMTRLAVPSLNNFAIDGFGPVIMNLENLHPDFCLTFGELKLFMEELVYFTNIQAKYCGIDTFFEENEFCEFLNMSSLEPFCLFIYGKVVLEAGDEEFVWKLKKMTHLFGSLVVRNTQLEDLGFLGKLKFIGNLDSDALTVQIVGNHRLTFAYIPWLENIITSGNRIIIVDNNSLLKTEKFSLFAANFQTKLIFKGDAFGKIS</sequence>
<dbReference type="PaxDb" id="6239-ZK355.6"/>
<organism evidence="2 3">
    <name type="scientific">Caenorhabditis elegans</name>
    <dbReference type="NCBI Taxonomy" id="6239"/>
    <lineage>
        <taxon>Eukaryota</taxon>
        <taxon>Metazoa</taxon>
        <taxon>Ecdysozoa</taxon>
        <taxon>Nematoda</taxon>
        <taxon>Chromadorea</taxon>
        <taxon>Rhabditida</taxon>
        <taxon>Rhabditina</taxon>
        <taxon>Rhabditomorpha</taxon>
        <taxon>Rhabditoidea</taxon>
        <taxon>Rhabditidae</taxon>
        <taxon>Peloderinae</taxon>
        <taxon>Caenorhabditis</taxon>
    </lineage>
</organism>
<name>Q9N4N6_CAEEL</name>
<evidence type="ECO:0000259" key="1">
    <source>
        <dbReference type="Pfam" id="PF01030"/>
    </source>
</evidence>
<dbReference type="KEGG" id="cel:CELE_ZK355.6"/>
<dbReference type="Proteomes" id="UP000001940">
    <property type="component" value="Chromosome II"/>
</dbReference>
<keyword evidence="3" id="KW-1185">Reference proteome</keyword>
<dbReference type="Pfam" id="PF01030">
    <property type="entry name" value="Recep_L_domain"/>
    <property type="match status" value="2"/>
</dbReference>